<dbReference type="CDD" id="cd04059">
    <property type="entry name" value="Peptidases_S8_Protein_convertases_Kexins_Furin-like"/>
    <property type="match status" value="1"/>
</dbReference>
<keyword evidence="14" id="KW-1185">Reference proteome</keyword>
<dbReference type="PANTHER" id="PTHR42884:SF14">
    <property type="entry name" value="NEUROENDOCRINE CONVERTASE 1"/>
    <property type="match status" value="1"/>
</dbReference>
<dbReference type="InterPro" id="IPR036852">
    <property type="entry name" value="Peptidase_S8/S53_dom_sf"/>
</dbReference>
<evidence type="ECO:0000256" key="8">
    <source>
        <dbReference type="SAM" id="MobiDB-lite"/>
    </source>
</evidence>
<keyword evidence="9" id="KW-0812">Transmembrane</keyword>
<dbReference type="STRING" id="988480.A0A075AY95"/>
<evidence type="ECO:0000256" key="4">
    <source>
        <dbReference type="ARBA" id="ARBA00022801"/>
    </source>
</evidence>
<dbReference type="PANTHER" id="PTHR42884">
    <property type="entry name" value="PROPROTEIN CONVERTASE SUBTILISIN/KEXIN-RELATED"/>
    <property type="match status" value="1"/>
</dbReference>
<reference evidence="13" key="3">
    <citation type="submission" date="2018-08" db="EMBL/GenBank/DDBJ databases">
        <title>Leveraging single-cell genomics to expand the Fungal Tree of Life.</title>
        <authorList>
            <consortium name="DOE Joint Genome Institute"/>
            <person name="Ahrendt S.R."/>
            <person name="Quandt C.A."/>
            <person name="Ciobanu D."/>
            <person name="Clum A."/>
            <person name="Salamov A."/>
            <person name="Andreopoulos B."/>
            <person name="Cheng J.-F."/>
            <person name="Woyke T."/>
            <person name="Pelin A."/>
            <person name="Henrissat B."/>
            <person name="Reynolds N."/>
            <person name="Benny G.L."/>
            <person name="Smith M.E."/>
            <person name="James T.Y."/>
            <person name="Grigoriev I.V."/>
        </authorList>
    </citation>
    <scope>NUCLEOTIDE SEQUENCE</scope>
    <source>
        <strain evidence="13">CSF55</strain>
    </source>
</reference>
<dbReference type="EMBL" id="KE560848">
    <property type="protein sequence ID" value="EPZ35247.1"/>
    <property type="molecule type" value="Genomic_DNA"/>
</dbReference>
<evidence type="ECO:0000313" key="15">
    <source>
        <dbReference type="Proteomes" id="UP000281549"/>
    </source>
</evidence>
<accession>A0A075AY95</accession>
<feature type="chain" id="PRO_5040665162" evidence="10">
    <location>
        <begin position="18"/>
        <end position="608"/>
    </location>
</feature>
<dbReference type="InterPro" id="IPR034182">
    <property type="entry name" value="Kexin/furin"/>
</dbReference>
<feature type="signal peptide" evidence="10">
    <location>
        <begin position="1"/>
        <end position="17"/>
    </location>
</feature>
<reference evidence="15" key="2">
    <citation type="journal article" date="2018" name="Nat. Microbiol.">
        <title>Leveraging single-cell genomics to expand the fungal tree of life.</title>
        <authorList>
            <person name="Ahrendt S.R."/>
            <person name="Quandt C.A."/>
            <person name="Ciobanu D."/>
            <person name="Clum A."/>
            <person name="Salamov A."/>
            <person name="Andreopoulos B."/>
            <person name="Cheng J.F."/>
            <person name="Woyke T."/>
            <person name="Pelin A."/>
            <person name="Henrissat B."/>
            <person name="Reynolds N.K."/>
            <person name="Benny G.L."/>
            <person name="Smith M.E."/>
            <person name="James T.Y."/>
            <person name="Grigoriev I.V."/>
        </authorList>
    </citation>
    <scope>NUCLEOTIDE SEQUENCE [LARGE SCALE GENOMIC DNA]</scope>
    <source>
        <strain evidence="15">CSF55</strain>
    </source>
</reference>
<dbReference type="GO" id="GO:0016485">
    <property type="term" value="P:protein processing"/>
    <property type="evidence" value="ECO:0007669"/>
    <property type="project" value="TreeGrafter"/>
</dbReference>
<evidence type="ECO:0000256" key="2">
    <source>
        <dbReference type="ARBA" id="ARBA00022670"/>
    </source>
</evidence>
<dbReference type="Gene3D" id="3.40.50.200">
    <property type="entry name" value="Peptidase S8/S53 domain"/>
    <property type="match status" value="1"/>
</dbReference>
<evidence type="ECO:0000256" key="1">
    <source>
        <dbReference type="ARBA" id="ARBA00005325"/>
    </source>
</evidence>
<gene>
    <name evidence="12" type="ORF">O9G_000643</name>
    <name evidence="13" type="ORF">ROZALSC1DRAFT_29402</name>
</gene>
<comment type="similarity">
    <text evidence="1">Belongs to the peptidase S8 family. Furin subfamily.</text>
</comment>
<evidence type="ECO:0000256" key="10">
    <source>
        <dbReference type="SAM" id="SignalP"/>
    </source>
</evidence>
<sequence length="608" mass="69377">MFLWILLSLNLISSSNIQKILLHDSRELSNLRKILDRDSVEYTFIENIDIHHQITYQFDFNAPRNIDRSSYINERSLSPFNISKPLLLERVKRGNEDPYFKYQWSYTNIGQYDESTTSYDYGLKSYAYLTGKNISIRIIDDGLDVYHFDLKHFNPDLSYNVNDKNYDLMPSDLSMNHGTRCVGQIIALPDNGYCIVGFAPEASVSFIKLLDKPHTDFEEAFSISYKGLHDIYSLSWGPPDYGNFSEGPGKYMNDAFERAIVQGRNKKGSIIIVAAGNGGDIDDCNYDGYVNDPRVIAVGAVMMNEKRPFYQERCSAMLITGYSGGYMAGIQNDPSSAQWQANAAGLKFHPYYAFGVLKANILFNMSQEWSLVGDQIILTESSYKSYKIAPLSKTQIYFKFSPRKFGLSCEKISITFFLQHPYPGMLESTIMSPHNTSSVIATRRVNDKNYFASSWTFSTPHFWGEFINGTWIFQIIDGRDNHEGDSGIIKDMSFQIYATDRSIFSSSSYPKDNQLDVFLAIGLLCFMIILIIYSRYRSKKKNNEGYKPLNSKPVNQSHRNSKMVKSKSLANIKLTTSTNLITNKIKKSISMLSINKNQSHWVDIEKQG</sequence>
<evidence type="ECO:0000256" key="3">
    <source>
        <dbReference type="ARBA" id="ARBA00022729"/>
    </source>
</evidence>
<keyword evidence="2" id="KW-0645">Protease</keyword>
<dbReference type="Proteomes" id="UP000281549">
    <property type="component" value="Unassembled WGS sequence"/>
</dbReference>
<dbReference type="InterPro" id="IPR002884">
    <property type="entry name" value="P_dom"/>
</dbReference>
<dbReference type="SUPFAM" id="SSF49785">
    <property type="entry name" value="Galactose-binding domain-like"/>
    <property type="match status" value="1"/>
</dbReference>
<evidence type="ECO:0000259" key="11">
    <source>
        <dbReference type="PROSITE" id="PS51829"/>
    </source>
</evidence>
<dbReference type="Proteomes" id="UP000030755">
    <property type="component" value="Unassembled WGS sequence"/>
</dbReference>
<keyword evidence="9" id="KW-0472">Membrane</keyword>
<dbReference type="AlphaFoldDB" id="A0A075AY95"/>
<keyword evidence="5" id="KW-0720">Serine protease</keyword>
<dbReference type="PROSITE" id="PS51892">
    <property type="entry name" value="SUBTILASE"/>
    <property type="match status" value="1"/>
</dbReference>
<dbReference type="HOGENOM" id="CLU_449156_0_0_1"/>
<dbReference type="Pfam" id="PF00082">
    <property type="entry name" value="Peptidase_S8"/>
    <property type="match status" value="1"/>
</dbReference>
<keyword evidence="9" id="KW-1133">Transmembrane helix</keyword>
<dbReference type="GO" id="GO:0012505">
    <property type="term" value="C:endomembrane system"/>
    <property type="evidence" value="ECO:0007669"/>
    <property type="project" value="UniProtKB-ARBA"/>
</dbReference>
<dbReference type="Gene3D" id="2.60.120.260">
    <property type="entry name" value="Galactose-binding domain-like"/>
    <property type="match status" value="1"/>
</dbReference>
<keyword evidence="6" id="KW-0106">Calcium</keyword>
<dbReference type="Pfam" id="PF01483">
    <property type="entry name" value="P_proprotein"/>
    <property type="match status" value="1"/>
</dbReference>
<dbReference type="EMBL" id="ML005330">
    <property type="protein sequence ID" value="RKP18944.1"/>
    <property type="molecule type" value="Genomic_DNA"/>
</dbReference>
<dbReference type="GO" id="GO:0005737">
    <property type="term" value="C:cytoplasm"/>
    <property type="evidence" value="ECO:0007669"/>
    <property type="project" value="UniProtKB-ARBA"/>
</dbReference>
<dbReference type="GO" id="GO:0004252">
    <property type="term" value="F:serine-type endopeptidase activity"/>
    <property type="evidence" value="ECO:0007669"/>
    <property type="project" value="InterPro"/>
</dbReference>
<keyword evidence="3 10" id="KW-0732">Signal</keyword>
<evidence type="ECO:0000256" key="9">
    <source>
        <dbReference type="SAM" id="Phobius"/>
    </source>
</evidence>
<feature type="domain" description="P/Homo B" evidence="11">
    <location>
        <begin position="371"/>
        <end position="502"/>
    </location>
</feature>
<feature type="region of interest" description="Disordered" evidence="8">
    <location>
        <begin position="544"/>
        <end position="565"/>
    </location>
</feature>
<dbReference type="InterPro" id="IPR008979">
    <property type="entry name" value="Galactose-bd-like_sf"/>
</dbReference>
<dbReference type="OrthoDB" id="300641at2759"/>
<comment type="caution">
    <text evidence="7">Lacks conserved residue(s) required for the propagation of feature annotation.</text>
</comment>
<evidence type="ECO:0000313" key="13">
    <source>
        <dbReference type="EMBL" id="RKP18944.1"/>
    </source>
</evidence>
<evidence type="ECO:0000256" key="7">
    <source>
        <dbReference type="PROSITE-ProRule" id="PRU01240"/>
    </source>
</evidence>
<proteinExistence type="inferred from homology"/>
<evidence type="ECO:0000256" key="5">
    <source>
        <dbReference type="ARBA" id="ARBA00022825"/>
    </source>
</evidence>
<reference evidence="12 14" key="1">
    <citation type="journal article" date="2013" name="Curr. Biol.">
        <title>Shared signatures of parasitism and phylogenomics unite Cryptomycota and microsporidia.</title>
        <authorList>
            <person name="James T.Y."/>
            <person name="Pelin A."/>
            <person name="Bonen L."/>
            <person name="Ahrendt S."/>
            <person name="Sain D."/>
            <person name="Corradi N."/>
            <person name="Stajich J.E."/>
        </authorList>
    </citation>
    <scope>NUCLEOTIDE SEQUENCE [LARGE SCALE GENOMIC DNA]</scope>
    <source>
        <strain evidence="12">CSF55</strain>
        <strain evidence="12">CSF55</strain>
    </source>
</reference>
<evidence type="ECO:0000313" key="14">
    <source>
        <dbReference type="Proteomes" id="UP000030755"/>
    </source>
</evidence>
<protein>
    <submittedName>
        <fullName evidence="12">Peptidase S8, subtilisin-related domain-containing protein</fullName>
    </submittedName>
    <submittedName>
        <fullName evidence="13">Subtilisin-like protein</fullName>
    </submittedName>
</protein>
<organism evidence="12 14">
    <name type="scientific">Rozella allomycis (strain CSF55)</name>
    <dbReference type="NCBI Taxonomy" id="988480"/>
    <lineage>
        <taxon>Eukaryota</taxon>
        <taxon>Fungi</taxon>
        <taxon>Fungi incertae sedis</taxon>
        <taxon>Cryptomycota</taxon>
        <taxon>Cryptomycota incertae sedis</taxon>
        <taxon>Rozella</taxon>
    </lineage>
</organism>
<feature type="transmembrane region" description="Helical" evidence="9">
    <location>
        <begin position="515"/>
        <end position="533"/>
    </location>
</feature>
<evidence type="ECO:0000313" key="12">
    <source>
        <dbReference type="EMBL" id="EPZ35247.1"/>
    </source>
</evidence>
<dbReference type="InterPro" id="IPR000209">
    <property type="entry name" value="Peptidase_S8/S53_dom"/>
</dbReference>
<keyword evidence="4" id="KW-0378">Hydrolase</keyword>
<dbReference type="GO" id="GO:0016020">
    <property type="term" value="C:membrane"/>
    <property type="evidence" value="ECO:0007669"/>
    <property type="project" value="TreeGrafter"/>
</dbReference>
<evidence type="ECO:0000256" key="6">
    <source>
        <dbReference type="ARBA" id="ARBA00022837"/>
    </source>
</evidence>
<dbReference type="PROSITE" id="PS51829">
    <property type="entry name" value="P_HOMO_B"/>
    <property type="match status" value="1"/>
</dbReference>
<name>A0A075AY95_ROZAC</name>
<dbReference type="SUPFAM" id="SSF52743">
    <property type="entry name" value="Subtilisin-like"/>
    <property type="match status" value="1"/>
</dbReference>